<dbReference type="SUPFAM" id="SSF47384">
    <property type="entry name" value="Homodimeric domain of signal transducing histidine kinase"/>
    <property type="match status" value="1"/>
</dbReference>
<protein>
    <recommendedName>
        <fullName evidence="2">histidine kinase</fullName>
        <ecNumber evidence="2">2.7.13.3</ecNumber>
    </recommendedName>
</protein>
<dbReference type="Pfam" id="PF08447">
    <property type="entry name" value="PAS_3"/>
    <property type="match status" value="1"/>
</dbReference>
<dbReference type="InterPro" id="IPR000014">
    <property type="entry name" value="PAS"/>
</dbReference>
<evidence type="ECO:0000259" key="8">
    <source>
        <dbReference type="PROSITE" id="PS50113"/>
    </source>
</evidence>
<evidence type="ECO:0000256" key="2">
    <source>
        <dbReference type="ARBA" id="ARBA00012438"/>
    </source>
</evidence>
<name>A0A833H2I8_9LEPT</name>
<feature type="domain" description="PAC" evidence="8">
    <location>
        <begin position="338"/>
        <end position="393"/>
    </location>
</feature>
<dbReference type="SMART" id="SM00086">
    <property type="entry name" value="PAC"/>
    <property type="match status" value="5"/>
</dbReference>
<keyword evidence="4" id="KW-0808">Transferase</keyword>
<dbReference type="EC" id="2.7.13.3" evidence="2"/>
<dbReference type="Pfam" id="PF00512">
    <property type="entry name" value="HisKA"/>
    <property type="match status" value="1"/>
</dbReference>
<evidence type="ECO:0000313" key="9">
    <source>
        <dbReference type="EMBL" id="KAB2933339.1"/>
    </source>
</evidence>
<dbReference type="InterPro" id="IPR035965">
    <property type="entry name" value="PAS-like_dom_sf"/>
</dbReference>
<dbReference type="CDD" id="cd16922">
    <property type="entry name" value="HATPase_EvgS-ArcB-TorS-like"/>
    <property type="match status" value="1"/>
</dbReference>
<gene>
    <name evidence="9" type="ORF">F9K24_08295</name>
</gene>
<comment type="caution">
    <text evidence="9">The sequence shown here is derived from an EMBL/GenBank/DDBJ whole genome shotgun (WGS) entry which is preliminary data.</text>
</comment>
<dbReference type="NCBIfam" id="TIGR00229">
    <property type="entry name" value="sensory_box"/>
    <property type="match status" value="3"/>
</dbReference>
<dbReference type="CDD" id="cd00082">
    <property type="entry name" value="HisKA"/>
    <property type="match status" value="1"/>
</dbReference>
<reference evidence="9 10" key="1">
    <citation type="submission" date="2019-10" db="EMBL/GenBank/DDBJ databases">
        <title>Extracellular Electron Transfer in a Candidatus Methanoperedens spp. Enrichment Culture.</title>
        <authorList>
            <person name="Berger S."/>
            <person name="Rangel Shaw D."/>
            <person name="Berben T."/>
            <person name="In 'T Zandt M."/>
            <person name="Frank J."/>
            <person name="Reimann J."/>
            <person name="Jetten M.S.M."/>
            <person name="Welte C.U."/>
        </authorList>
    </citation>
    <scope>NUCLEOTIDE SEQUENCE [LARGE SCALE GENOMIC DNA]</scope>
    <source>
        <strain evidence="9">SB12</strain>
    </source>
</reference>
<dbReference type="GO" id="GO:0000155">
    <property type="term" value="F:phosphorelay sensor kinase activity"/>
    <property type="evidence" value="ECO:0007669"/>
    <property type="project" value="InterPro"/>
</dbReference>
<evidence type="ECO:0000256" key="3">
    <source>
        <dbReference type="ARBA" id="ARBA00022553"/>
    </source>
</evidence>
<dbReference type="Gene3D" id="3.30.565.10">
    <property type="entry name" value="Histidine kinase-like ATPase, C-terminal domain"/>
    <property type="match status" value="1"/>
</dbReference>
<dbReference type="AlphaFoldDB" id="A0A833H2I8"/>
<dbReference type="PRINTS" id="PR00344">
    <property type="entry name" value="BCTRLSENSOR"/>
</dbReference>
<evidence type="ECO:0000259" key="6">
    <source>
        <dbReference type="PROSITE" id="PS50109"/>
    </source>
</evidence>
<dbReference type="SUPFAM" id="SSF55785">
    <property type="entry name" value="PYP-like sensor domain (PAS domain)"/>
    <property type="match status" value="5"/>
</dbReference>
<organism evidence="9 10">
    <name type="scientific">Leptonema illini</name>
    <dbReference type="NCBI Taxonomy" id="183"/>
    <lineage>
        <taxon>Bacteria</taxon>
        <taxon>Pseudomonadati</taxon>
        <taxon>Spirochaetota</taxon>
        <taxon>Spirochaetia</taxon>
        <taxon>Leptospirales</taxon>
        <taxon>Leptospiraceae</taxon>
        <taxon>Leptonema</taxon>
    </lineage>
</organism>
<keyword evidence="5" id="KW-0418">Kinase</keyword>
<dbReference type="PROSITE" id="PS50112">
    <property type="entry name" value="PAS"/>
    <property type="match status" value="2"/>
</dbReference>
<proteinExistence type="predicted"/>
<evidence type="ECO:0000313" key="10">
    <source>
        <dbReference type="Proteomes" id="UP000460298"/>
    </source>
</evidence>
<dbReference type="PROSITE" id="PS50113">
    <property type="entry name" value="PAC"/>
    <property type="match status" value="4"/>
</dbReference>
<dbReference type="SMART" id="SM00091">
    <property type="entry name" value="PAS"/>
    <property type="match status" value="5"/>
</dbReference>
<comment type="catalytic activity">
    <reaction evidence="1">
        <text>ATP + protein L-histidine = ADP + protein N-phospho-L-histidine.</text>
        <dbReference type="EC" id="2.7.13.3"/>
    </reaction>
</comment>
<dbReference type="PANTHER" id="PTHR43047">
    <property type="entry name" value="TWO-COMPONENT HISTIDINE PROTEIN KINASE"/>
    <property type="match status" value="1"/>
</dbReference>
<dbReference type="InterPro" id="IPR013655">
    <property type="entry name" value="PAS_fold_3"/>
</dbReference>
<dbReference type="InterPro" id="IPR005467">
    <property type="entry name" value="His_kinase_dom"/>
</dbReference>
<dbReference type="SMART" id="SM00388">
    <property type="entry name" value="HisKA"/>
    <property type="match status" value="1"/>
</dbReference>
<feature type="domain" description="Histidine kinase" evidence="6">
    <location>
        <begin position="661"/>
        <end position="881"/>
    </location>
</feature>
<keyword evidence="3" id="KW-0597">Phosphoprotein</keyword>
<feature type="domain" description="PAC" evidence="8">
    <location>
        <begin position="589"/>
        <end position="644"/>
    </location>
</feature>
<dbReference type="EMBL" id="WBUI01000006">
    <property type="protein sequence ID" value="KAB2933339.1"/>
    <property type="molecule type" value="Genomic_DNA"/>
</dbReference>
<sequence length="985" mass="111429">MAPLKGMPDGGEDFLKKLASMSPGVLCTLLLDTNLHTSIPFASEQLNALFALSPSEARTGLQTLYSRIHPFDMRRILRAFNRSRKRGSKWQAEFRYNHPTRGTIWIEGASIPERRPDGSMLWYGFLHEITEKKTAANALESERLRLKTLIQTIPDPVWLKDPEGRFLSCNAAFAELYDTDEDSLIGTTDFDYSSKEDALAFRSDDQLAMNSSGPIVREEWVTFRHSGRKALWETIKSVVRDTDGSIVGVLGVARDITDRHHLEVKLSERERYQKALLDNFPFMVWLKDTESRLLAVNQAYAKVAGQSSPDVFFGKTDNDFFPVELAEKYRADDREVLRTREKKHVEELIVNQSELCWIETYKAPVEVDGALVGTVGFARDITDRKRMEEAVFASERKFRTLAENAPDYIVRWDSAGKVLYSNPAVHQFMESLAHPGADFKHSIFSWNTAPGRIFADRFRTVLQTGIPDAADVTFSLKDGGQRHHHVRFVPEFDREGRIQGVLAIGRDITQRKIAEAALEESESRYRELFEHSSDCIFLLDVEDSRLRFAAANPACRFLRNWTGQTVIGQEADLHADAIALKMMQTCLTTAASIRFDETIEFSFQTHYLDTTLIPITKENGEVYRIIGISRDVSDARQVKEAERARMQAEAANLAKSEFLASISHEIRTPLNALLGFTGVLISECSNPSHRAYLRSMQTSGDFLLSLVNEFLDLASIDAGRIELRTDTFDLADLISEVQGYFASRFLEQGLSLRIDIAEEGLCMIQADRSRLRQIIVNLLDNALKFTQEGYVRLYVRTQKRNSGVSLLLEVEDSGMGIPENQRDRIFTPFVQIEREGMRVKSGTGLGLSIVRRLVIAMGGSITVDTSRSGGSIFRVEFEGLSGDEPTGDLPRFYTDSTFSERPPMTSGDFEMNRQGFIKKALLLREGIDFAEIEAFCSRTEQFASSISADYWKSWLRSMRQAAGFYDIASMETLWIELQEKTKPSS</sequence>
<dbReference type="InterPro" id="IPR003594">
    <property type="entry name" value="HATPase_dom"/>
</dbReference>
<dbReference type="InterPro" id="IPR004358">
    <property type="entry name" value="Sig_transdc_His_kin-like_C"/>
</dbReference>
<dbReference type="InterPro" id="IPR013656">
    <property type="entry name" value="PAS_4"/>
</dbReference>
<dbReference type="PROSITE" id="PS50109">
    <property type="entry name" value="HIS_KIN"/>
    <property type="match status" value="1"/>
</dbReference>
<dbReference type="Pfam" id="PF08448">
    <property type="entry name" value="PAS_4"/>
    <property type="match status" value="4"/>
</dbReference>
<dbReference type="InterPro" id="IPR001610">
    <property type="entry name" value="PAC"/>
</dbReference>
<evidence type="ECO:0000256" key="5">
    <source>
        <dbReference type="ARBA" id="ARBA00022777"/>
    </source>
</evidence>
<dbReference type="Proteomes" id="UP000460298">
    <property type="component" value="Unassembled WGS sequence"/>
</dbReference>
<dbReference type="CDD" id="cd00130">
    <property type="entry name" value="PAS"/>
    <property type="match status" value="4"/>
</dbReference>
<dbReference type="InterPro" id="IPR036890">
    <property type="entry name" value="HATPase_C_sf"/>
</dbReference>
<dbReference type="SUPFAM" id="SSF55874">
    <property type="entry name" value="ATPase domain of HSP90 chaperone/DNA topoisomerase II/histidine kinase"/>
    <property type="match status" value="1"/>
</dbReference>
<dbReference type="SMART" id="SM00387">
    <property type="entry name" value="HATPase_c"/>
    <property type="match status" value="1"/>
</dbReference>
<accession>A0A833H2I8</accession>
<evidence type="ECO:0000256" key="1">
    <source>
        <dbReference type="ARBA" id="ARBA00000085"/>
    </source>
</evidence>
<dbReference type="Pfam" id="PF02518">
    <property type="entry name" value="HATPase_c"/>
    <property type="match status" value="1"/>
</dbReference>
<evidence type="ECO:0000259" key="7">
    <source>
        <dbReference type="PROSITE" id="PS50112"/>
    </source>
</evidence>
<dbReference type="Gene3D" id="3.30.450.20">
    <property type="entry name" value="PAS domain"/>
    <property type="match status" value="5"/>
</dbReference>
<feature type="domain" description="PAS" evidence="7">
    <location>
        <begin position="142"/>
        <end position="212"/>
    </location>
</feature>
<dbReference type="Gene3D" id="1.10.287.130">
    <property type="match status" value="1"/>
</dbReference>
<dbReference type="FunFam" id="3.30.565.10:FF:000010">
    <property type="entry name" value="Sensor histidine kinase RcsC"/>
    <property type="match status" value="1"/>
</dbReference>
<dbReference type="InterPro" id="IPR000700">
    <property type="entry name" value="PAS-assoc_C"/>
</dbReference>
<evidence type="ECO:0000256" key="4">
    <source>
        <dbReference type="ARBA" id="ARBA00022679"/>
    </source>
</evidence>
<feature type="domain" description="PAC" evidence="8">
    <location>
        <begin position="216"/>
        <end position="268"/>
    </location>
</feature>
<dbReference type="InterPro" id="IPR003661">
    <property type="entry name" value="HisK_dim/P_dom"/>
</dbReference>
<feature type="domain" description="PAC" evidence="8">
    <location>
        <begin position="468"/>
        <end position="520"/>
    </location>
</feature>
<feature type="domain" description="PAS" evidence="7">
    <location>
        <begin position="394"/>
        <end position="429"/>
    </location>
</feature>
<dbReference type="InterPro" id="IPR036097">
    <property type="entry name" value="HisK_dim/P_sf"/>
</dbReference>